<evidence type="ECO:0000313" key="3">
    <source>
        <dbReference type="Proteomes" id="UP001285441"/>
    </source>
</evidence>
<keyword evidence="1" id="KW-0732">Signal</keyword>
<comment type="caution">
    <text evidence="2">The sequence shown here is derived from an EMBL/GenBank/DDBJ whole genome shotgun (WGS) entry which is preliminary data.</text>
</comment>
<feature type="signal peptide" evidence="1">
    <location>
        <begin position="1"/>
        <end position="21"/>
    </location>
</feature>
<feature type="chain" id="PRO_5041973907" description="Secreted protein" evidence="1">
    <location>
        <begin position="22"/>
        <end position="90"/>
    </location>
</feature>
<keyword evidence="3" id="KW-1185">Reference proteome</keyword>
<protein>
    <recommendedName>
        <fullName evidence="4">Secreted protein</fullName>
    </recommendedName>
</protein>
<evidence type="ECO:0000256" key="1">
    <source>
        <dbReference type="SAM" id="SignalP"/>
    </source>
</evidence>
<organism evidence="2 3">
    <name type="scientific">Podospora didyma</name>
    <dbReference type="NCBI Taxonomy" id="330526"/>
    <lineage>
        <taxon>Eukaryota</taxon>
        <taxon>Fungi</taxon>
        <taxon>Dikarya</taxon>
        <taxon>Ascomycota</taxon>
        <taxon>Pezizomycotina</taxon>
        <taxon>Sordariomycetes</taxon>
        <taxon>Sordariomycetidae</taxon>
        <taxon>Sordariales</taxon>
        <taxon>Podosporaceae</taxon>
        <taxon>Podospora</taxon>
    </lineage>
</organism>
<proteinExistence type="predicted"/>
<dbReference type="EMBL" id="JAULSW010000009">
    <property type="protein sequence ID" value="KAK3370663.1"/>
    <property type="molecule type" value="Genomic_DNA"/>
</dbReference>
<dbReference type="Proteomes" id="UP001285441">
    <property type="component" value="Unassembled WGS sequence"/>
</dbReference>
<sequence length="90" mass="9998">MSTKLLLTLIINNFLTGPGSCGKVLFRWFLFHSPAFFYHSSFLVPHPASSGLPPVPLCFLSTRMYIVWPPNIAENSYSSSVMIVCLTSIS</sequence>
<gene>
    <name evidence="2" type="ORF">B0H63DRAFT_319332</name>
</gene>
<dbReference type="AlphaFoldDB" id="A0AAE0N582"/>
<evidence type="ECO:0008006" key="4">
    <source>
        <dbReference type="Google" id="ProtNLM"/>
    </source>
</evidence>
<evidence type="ECO:0000313" key="2">
    <source>
        <dbReference type="EMBL" id="KAK3370663.1"/>
    </source>
</evidence>
<accession>A0AAE0N582</accession>
<reference evidence="2" key="1">
    <citation type="journal article" date="2023" name="Mol. Phylogenet. Evol.">
        <title>Genome-scale phylogeny and comparative genomics of the fungal order Sordariales.</title>
        <authorList>
            <person name="Hensen N."/>
            <person name="Bonometti L."/>
            <person name="Westerberg I."/>
            <person name="Brannstrom I.O."/>
            <person name="Guillou S."/>
            <person name="Cros-Aarteil S."/>
            <person name="Calhoun S."/>
            <person name="Haridas S."/>
            <person name="Kuo A."/>
            <person name="Mondo S."/>
            <person name="Pangilinan J."/>
            <person name="Riley R."/>
            <person name="LaButti K."/>
            <person name="Andreopoulos B."/>
            <person name="Lipzen A."/>
            <person name="Chen C."/>
            <person name="Yan M."/>
            <person name="Daum C."/>
            <person name="Ng V."/>
            <person name="Clum A."/>
            <person name="Steindorff A."/>
            <person name="Ohm R.A."/>
            <person name="Martin F."/>
            <person name="Silar P."/>
            <person name="Natvig D.O."/>
            <person name="Lalanne C."/>
            <person name="Gautier V."/>
            <person name="Ament-Velasquez S.L."/>
            <person name="Kruys A."/>
            <person name="Hutchinson M.I."/>
            <person name="Powell A.J."/>
            <person name="Barry K."/>
            <person name="Miller A.N."/>
            <person name="Grigoriev I.V."/>
            <person name="Debuchy R."/>
            <person name="Gladieux P."/>
            <person name="Hiltunen Thoren M."/>
            <person name="Johannesson H."/>
        </authorList>
    </citation>
    <scope>NUCLEOTIDE SEQUENCE</scope>
    <source>
        <strain evidence="2">CBS 232.78</strain>
    </source>
</reference>
<name>A0AAE0N582_9PEZI</name>
<reference evidence="2" key="2">
    <citation type="submission" date="2023-06" db="EMBL/GenBank/DDBJ databases">
        <authorList>
            <consortium name="Lawrence Berkeley National Laboratory"/>
            <person name="Haridas S."/>
            <person name="Hensen N."/>
            <person name="Bonometti L."/>
            <person name="Westerberg I."/>
            <person name="Brannstrom I.O."/>
            <person name="Guillou S."/>
            <person name="Cros-Aarteil S."/>
            <person name="Calhoun S."/>
            <person name="Kuo A."/>
            <person name="Mondo S."/>
            <person name="Pangilinan J."/>
            <person name="Riley R."/>
            <person name="LaButti K."/>
            <person name="Andreopoulos B."/>
            <person name="Lipzen A."/>
            <person name="Chen C."/>
            <person name="Yanf M."/>
            <person name="Daum C."/>
            <person name="Ng V."/>
            <person name="Clum A."/>
            <person name="Steindorff A."/>
            <person name="Ohm R."/>
            <person name="Martin F."/>
            <person name="Silar P."/>
            <person name="Natvig D."/>
            <person name="Lalanne C."/>
            <person name="Gautier V."/>
            <person name="Ament-velasquez S.L."/>
            <person name="Kruys A."/>
            <person name="Hutchinson M.I."/>
            <person name="Powell A.J."/>
            <person name="Barry K."/>
            <person name="Miller A.N."/>
            <person name="Grigoriev I.V."/>
            <person name="Debuchy R."/>
            <person name="Gladieux P."/>
            <person name="Thoren M.H."/>
            <person name="Johannesson H."/>
        </authorList>
    </citation>
    <scope>NUCLEOTIDE SEQUENCE</scope>
    <source>
        <strain evidence="2">CBS 232.78</strain>
    </source>
</reference>